<proteinExistence type="predicted"/>
<name>A0ACC5Z8M3_9TELE</name>
<keyword evidence="2" id="KW-1185">Reference proteome</keyword>
<comment type="caution">
    <text evidence="1">The sequence shown here is derived from an EMBL/GenBank/DDBJ whole genome shotgun (WGS) entry which is preliminary data.</text>
</comment>
<dbReference type="EMBL" id="CM040994">
    <property type="protein sequence ID" value="MCJ8744222.1"/>
    <property type="molecule type" value="Genomic_DNA"/>
</dbReference>
<sequence length="84" mass="9554">MFSVRMDNSERNSSLAAFFPARSPLFILFFFFFFSSVNSGYTIISTVLYMPQNISTCSGVKKRRGRGVCFFVTNQCANKIVVKK</sequence>
<organism evidence="1 2">
    <name type="scientific">Pangasius djambal</name>
    <dbReference type="NCBI Taxonomy" id="1691987"/>
    <lineage>
        <taxon>Eukaryota</taxon>
        <taxon>Metazoa</taxon>
        <taxon>Chordata</taxon>
        <taxon>Craniata</taxon>
        <taxon>Vertebrata</taxon>
        <taxon>Euteleostomi</taxon>
        <taxon>Actinopterygii</taxon>
        <taxon>Neopterygii</taxon>
        <taxon>Teleostei</taxon>
        <taxon>Ostariophysi</taxon>
        <taxon>Siluriformes</taxon>
        <taxon>Pangasiidae</taxon>
        <taxon>Pangasius</taxon>
    </lineage>
</organism>
<dbReference type="Proteomes" id="UP000830395">
    <property type="component" value="Chromosome 20"/>
</dbReference>
<feature type="non-terminal residue" evidence="1">
    <location>
        <position position="84"/>
    </location>
</feature>
<evidence type="ECO:0000313" key="1">
    <source>
        <dbReference type="EMBL" id="MCJ8744222.1"/>
    </source>
</evidence>
<reference evidence="1" key="1">
    <citation type="submission" date="2020-02" db="EMBL/GenBank/DDBJ databases">
        <title>Genome sequencing of the panga catfish, Pangasius djambal.</title>
        <authorList>
            <person name="Wen M."/>
            <person name="Zahm M."/>
            <person name="Roques C."/>
            <person name="Cabau C."/>
            <person name="Klopp C."/>
            <person name="Donnadieu C."/>
            <person name="Jouanno E."/>
            <person name="Avarre J.-C."/>
            <person name="Campet M."/>
            <person name="Ha T."/>
            <person name="Dugue R."/>
            <person name="Lampietro C."/>
            <person name="Louis A."/>
            <person name="Herpin A."/>
            <person name="Echchiki A."/>
            <person name="Berthelot C."/>
            <person name="Parey E."/>
            <person name="Roest-Crollius H."/>
            <person name="Braasch I."/>
            <person name="Postlethwait J.H."/>
            <person name="Bobe J."/>
            <person name="Montfort J."/>
            <person name="Bouchez O."/>
            <person name="Begum T."/>
            <person name="Schartl M."/>
            <person name="Gustiano R."/>
            <person name="Guiguen Y."/>
        </authorList>
    </citation>
    <scope>NUCLEOTIDE SEQUENCE</scope>
    <source>
        <strain evidence="1">Pdj_M5554</strain>
    </source>
</reference>
<gene>
    <name evidence="1" type="ORF">PDJAM_G00115920</name>
</gene>
<evidence type="ECO:0000313" key="2">
    <source>
        <dbReference type="Proteomes" id="UP000830395"/>
    </source>
</evidence>
<protein>
    <submittedName>
        <fullName evidence="1">Uncharacterized protein</fullName>
    </submittedName>
</protein>
<accession>A0ACC5Z8M3</accession>